<protein>
    <submittedName>
        <fullName evidence="2">Uncharacterized protein</fullName>
    </submittedName>
</protein>
<evidence type="ECO:0000313" key="2">
    <source>
        <dbReference type="EMBL" id="VAX20454.1"/>
    </source>
</evidence>
<name>A0A3B1C923_9ZZZZ</name>
<evidence type="ECO:0000256" key="1">
    <source>
        <dbReference type="SAM" id="Phobius"/>
    </source>
</evidence>
<gene>
    <name evidence="2" type="ORF">MNBD_NITROSPINAE03-178</name>
</gene>
<reference evidence="2" key="1">
    <citation type="submission" date="2018-06" db="EMBL/GenBank/DDBJ databases">
        <authorList>
            <person name="Zhirakovskaya E."/>
        </authorList>
    </citation>
    <scope>NUCLEOTIDE SEQUENCE</scope>
</reference>
<organism evidence="2">
    <name type="scientific">hydrothermal vent metagenome</name>
    <dbReference type="NCBI Taxonomy" id="652676"/>
    <lineage>
        <taxon>unclassified sequences</taxon>
        <taxon>metagenomes</taxon>
        <taxon>ecological metagenomes</taxon>
    </lineage>
</organism>
<dbReference type="EMBL" id="UOGB01000181">
    <property type="protein sequence ID" value="VAX20454.1"/>
    <property type="molecule type" value="Genomic_DNA"/>
</dbReference>
<sequence>MKRFLTRYLLPPVLTALVYLLYFTVKVIEVDKDIEKKL</sequence>
<accession>A0A3B1C923</accession>
<feature type="transmembrane region" description="Helical" evidence="1">
    <location>
        <begin position="9"/>
        <end position="28"/>
    </location>
</feature>
<dbReference type="AlphaFoldDB" id="A0A3B1C923"/>
<feature type="non-terminal residue" evidence="2">
    <location>
        <position position="38"/>
    </location>
</feature>
<keyword evidence="1" id="KW-0812">Transmembrane</keyword>
<proteinExistence type="predicted"/>
<keyword evidence="1" id="KW-1133">Transmembrane helix</keyword>
<keyword evidence="1" id="KW-0472">Membrane</keyword>